<reference evidence="18 19" key="1">
    <citation type="submission" date="2020-02" db="EMBL/GenBank/DDBJ databases">
        <title>Tigecycline-resistant Acinetobacter species from pigs and migratory birds.</title>
        <authorList>
            <person name="Chen C."/>
            <person name="Sun J."/>
            <person name="Liao X.-P."/>
            <person name="Liu Y.-H."/>
        </authorList>
    </citation>
    <scope>NUCLEOTIDE SEQUENCE [LARGE SCALE GENOMIC DNA]</scope>
    <source>
        <strain evidence="18 19">YH12207_T</strain>
    </source>
</reference>
<evidence type="ECO:0000256" key="2">
    <source>
        <dbReference type="ARBA" id="ARBA00005582"/>
    </source>
</evidence>
<dbReference type="SUPFAM" id="SSF55811">
    <property type="entry name" value="Nudix"/>
    <property type="match status" value="1"/>
</dbReference>
<dbReference type="Gene3D" id="3.20.20.70">
    <property type="entry name" value="Aldolase class I"/>
    <property type="match status" value="1"/>
</dbReference>
<comment type="catalytic activity">
    <reaction evidence="10">
        <text>8-oxo-dGTP + H2O = 8-oxo-dGMP + diphosphate + H(+)</text>
        <dbReference type="Rhea" id="RHEA:31575"/>
        <dbReference type="ChEBI" id="CHEBI:15377"/>
        <dbReference type="ChEBI" id="CHEBI:15378"/>
        <dbReference type="ChEBI" id="CHEBI:33019"/>
        <dbReference type="ChEBI" id="CHEBI:63224"/>
        <dbReference type="ChEBI" id="CHEBI:77896"/>
        <dbReference type="EC" id="3.6.1.55"/>
    </reaction>
</comment>
<dbReference type="InterPro" id="IPR015797">
    <property type="entry name" value="NUDIX_hydrolase-like_dom_sf"/>
</dbReference>
<dbReference type="CDD" id="cd03425">
    <property type="entry name" value="NUDIX_MutT_NudA_like"/>
    <property type="match status" value="1"/>
</dbReference>
<sequence length="300" mass="34459">MTKPVVNVAIALLFHQTKVLVGWRAAAQHQGNKYEFPGGKVEHGETPEQACRREVFEEVGIGVQDWHIFDVICHEYDDIIVNLHVFHGQVNAENLENIQSPWTWYTRDQLTKLNFPKANQAIVERLFWQHFIKISAHIQEIETLNPEYLMYWRVDELHVEDLQFLMHLDPTKLARLVVNVDLWHKLPEQIKTQIFTVHFKQSQVMQAQRHDLNIGVRCIAACHDLLSLQKAQHLGFEAILLSPVLHTATHPENNALGWEKFALWAKDCAVPVFALGGLKPEDLAIAQQYSAYGVAGIRAF</sequence>
<dbReference type="AlphaFoldDB" id="A0A7S6VVR0"/>
<evidence type="ECO:0000256" key="3">
    <source>
        <dbReference type="ARBA" id="ARBA00022457"/>
    </source>
</evidence>
<evidence type="ECO:0000259" key="17">
    <source>
        <dbReference type="PROSITE" id="PS51462"/>
    </source>
</evidence>
<evidence type="ECO:0000256" key="6">
    <source>
        <dbReference type="ARBA" id="ARBA00022763"/>
    </source>
</evidence>
<keyword evidence="4" id="KW-0235">DNA replication</keyword>
<dbReference type="PANTHER" id="PTHR47707">
    <property type="entry name" value="8-OXO-DGTP DIPHOSPHATASE"/>
    <property type="match status" value="1"/>
</dbReference>
<dbReference type="GO" id="GO:0006260">
    <property type="term" value="P:DNA replication"/>
    <property type="evidence" value="ECO:0007669"/>
    <property type="project" value="UniProtKB-KW"/>
</dbReference>
<dbReference type="Pfam" id="PF14815">
    <property type="entry name" value="NUDIX_4"/>
    <property type="match status" value="1"/>
</dbReference>
<keyword evidence="6" id="KW-0227">DNA damage</keyword>
<evidence type="ECO:0000256" key="12">
    <source>
        <dbReference type="ARBA" id="ARBA00038905"/>
    </source>
</evidence>
<keyword evidence="5" id="KW-0479">Metal-binding</keyword>
<comment type="similarity">
    <text evidence="2">Belongs to the Nudix hydrolase family.</text>
</comment>
<evidence type="ECO:0000256" key="8">
    <source>
        <dbReference type="ARBA" id="ARBA00022842"/>
    </source>
</evidence>
<dbReference type="PROSITE" id="PS51462">
    <property type="entry name" value="NUDIX"/>
    <property type="match status" value="1"/>
</dbReference>
<dbReference type="GO" id="GO:0044715">
    <property type="term" value="F:8-oxo-dGDP phosphatase activity"/>
    <property type="evidence" value="ECO:0007669"/>
    <property type="project" value="TreeGrafter"/>
</dbReference>
<keyword evidence="7" id="KW-0378">Hydrolase</keyword>
<proteinExistence type="inferred from homology"/>
<evidence type="ECO:0000256" key="5">
    <source>
        <dbReference type="ARBA" id="ARBA00022723"/>
    </source>
</evidence>
<keyword evidence="3" id="KW-0515">Mutator protein</keyword>
<dbReference type="RefSeq" id="WP_180044739.1">
    <property type="nucleotide sequence ID" value="NZ_CP048659.1"/>
</dbReference>
<dbReference type="InterPro" id="IPR020084">
    <property type="entry name" value="NUDIX_hydrolase_CS"/>
</dbReference>
<evidence type="ECO:0000313" key="18">
    <source>
        <dbReference type="EMBL" id="QOW45647.1"/>
    </source>
</evidence>
<dbReference type="InterPro" id="IPR029119">
    <property type="entry name" value="MutY_C"/>
</dbReference>
<evidence type="ECO:0000256" key="10">
    <source>
        <dbReference type="ARBA" id="ARBA00035861"/>
    </source>
</evidence>
<dbReference type="InterPro" id="IPR047127">
    <property type="entry name" value="MutT-like"/>
</dbReference>
<dbReference type="PRINTS" id="PR00502">
    <property type="entry name" value="NUDIXFAMILY"/>
</dbReference>
<dbReference type="InterPro" id="IPR020476">
    <property type="entry name" value="Nudix_hydrolase"/>
</dbReference>
<evidence type="ECO:0000256" key="9">
    <source>
        <dbReference type="ARBA" id="ARBA00023204"/>
    </source>
</evidence>
<dbReference type="InterPro" id="IPR022998">
    <property type="entry name" value="ThiamineP_synth_TenI"/>
</dbReference>
<evidence type="ECO:0000256" key="4">
    <source>
        <dbReference type="ARBA" id="ARBA00022705"/>
    </source>
</evidence>
<keyword evidence="19" id="KW-1185">Reference proteome</keyword>
<accession>A0A7S6VVR0</accession>
<dbReference type="GO" id="GO:0006281">
    <property type="term" value="P:DNA repair"/>
    <property type="evidence" value="ECO:0007669"/>
    <property type="project" value="UniProtKB-KW"/>
</dbReference>
<organism evidence="18 19">
    <name type="scientific">Acinetobacter piscicola</name>
    <dbReference type="NCBI Taxonomy" id="2006115"/>
    <lineage>
        <taxon>Bacteria</taxon>
        <taxon>Pseudomonadati</taxon>
        <taxon>Pseudomonadota</taxon>
        <taxon>Gammaproteobacteria</taxon>
        <taxon>Moraxellales</taxon>
        <taxon>Moraxellaceae</taxon>
        <taxon>Acinetobacter</taxon>
    </lineage>
</organism>
<evidence type="ECO:0000256" key="11">
    <source>
        <dbReference type="ARBA" id="ARBA00036904"/>
    </source>
</evidence>
<evidence type="ECO:0000313" key="19">
    <source>
        <dbReference type="Proteomes" id="UP000593966"/>
    </source>
</evidence>
<comment type="cofactor">
    <cofactor evidence="1">
        <name>Mg(2+)</name>
        <dbReference type="ChEBI" id="CHEBI:18420"/>
    </cofactor>
</comment>
<dbReference type="InterPro" id="IPR000086">
    <property type="entry name" value="NUDIX_hydrolase_dom"/>
</dbReference>
<dbReference type="GO" id="GO:0008413">
    <property type="term" value="F:8-oxo-7,8-dihydroguanosine triphosphate pyrophosphatase activity"/>
    <property type="evidence" value="ECO:0007669"/>
    <property type="project" value="TreeGrafter"/>
</dbReference>
<dbReference type="EMBL" id="CP048659">
    <property type="protein sequence ID" value="QOW45647.1"/>
    <property type="molecule type" value="Genomic_DNA"/>
</dbReference>
<evidence type="ECO:0000256" key="7">
    <source>
        <dbReference type="ARBA" id="ARBA00022801"/>
    </source>
</evidence>
<dbReference type="InterPro" id="IPR013785">
    <property type="entry name" value="Aldolase_TIM"/>
</dbReference>
<protein>
    <recommendedName>
        <fullName evidence="13">8-oxo-dGTP diphosphatase</fullName>
        <ecNumber evidence="12">3.6.1.55</ecNumber>
    </recommendedName>
    <alternativeName>
        <fullName evidence="16">7,8-dihydro-8-oxoguanine-triphosphatase</fullName>
    </alternativeName>
    <alternativeName>
        <fullName evidence="15">Mutator protein MutT</fullName>
    </alternativeName>
    <alternativeName>
        <fullName evidence="14">dGTP pyrophosphohydrolase</fullName>
    </alternativeName>
</protein>
<dbReference type="GO" id="GO:0044716">
    <property type="term" value="F:8-oxo-GDP phosphatase activity"/>
    <property type="evidence" value="ECO:0007669"/>
    <property type="project" value="TreeGrafter"/>
</dbReference>
<dbReference type="CDD" id="cd00564">
    <property type="entry name" value="TMP_TenI"/>
    <property type="match status" value="1"/>
</dbReference>
<dbReference type="InterPro" id="IPR036206">
    <property type="entry name" value="ThiamineP_synth_sf"/>
</dbReference>
<dbReference type="GO" id="GO:0035539">
    <property type="term" value="F:8-oxo-7,8-dihydrodeoxyguanosine triphosphate pyrophosphatase activity"/>
    <property type="evidence" value="ECO:0007669"/>
    <property type="project" value="UniProtKB-EC"/>
</dbReference>
<dbReference type="EC" id="3.6.1.55" evidence="12"/>
<keyword evidence="8" id="KW-0460">Magnesium</keyword>
<dbReference type="GO" id="GO:0009228">
    <property type="term" value="P:thiamine biosynthetic process"/>
    <property type="evidence" value="ECO:0007669"/>
    <property type="project" value="UniProtKB-KW"/>
</dbReference>
<evidence type="ECO:0000256" key="16">
    <source>
        <dbReference type="ARBA" id="ARBA00042798"/>
    </source>
</evidence>
<dbReference type="Pfam" id="PF02581">
    <property type="entry name" value="TMP-TENI"/>
    <property type="match status" value="1"/>
</dbReference>
<name>A0A7S6VVR0_9GAMM</name>
<evidence type="ECO:0000256" key="14">
    <source>
        <dbReference type="ARBA" id="ARBA00041592"/>
    </source>
</evidence>
<dbReference type="PROSITE" id="PS00893">
    <property type="entry name" value="NUDIX_BOX"/>
    <property type="match status" value="1"/>
</dbReference>
<dbReference type="GO" id="GO:0046872">
    <property type="term" value="F:metal ion binding"/>
    <property type="evidence" value="ECO:0007669"/>
    <property type="project" value="UniProtKB-KW"/>
</dbReference>
<dbReference type="SUPFAM" id="SSF51391">
    <property type="entry name" value="Thiamin phosphate synthase"/>
    <property type="match status" value="1"/>
</dbReference>
<evidence type="ECO:0000256" key="13">
    <source>
        <dbReference type="ARBA" id="ARBA00040794"/>
    </source>
</evidence>
<evidence type="ECO:0000256" key="15">
    <source>
        <dbReference type="ARBA" id="ARBA00041979"/>
    </source>
</evidence>
<dbReference type="Gene3D" id="3.90.79.10">
    <property type="entry name" value="Nucleoside Triphosphate Pyrophosphohydrolase"/>
    <property type="match status" value="1"/>
</dbReference>
<comment type="catalytic activity">
    <reaction evidence="11">
        <text>8-oxo-GTP + H2O = 8-oxo-GMP + diphosphate + H(+)</text>
        <dbReference type="Rhea" id="RHEA:67616"/>
        <dbReference type="ChEBI" id="CHEBI:15377"/>
        <dbReference type="ChEBI" id="CHEBI:15378"/>
        <dbReference type="ChEBI" id="CHEBI:33019"/>
        <dbReference type="ChEBI" id="CHEBI:143553"/>
        <dbReference type="ChEBI" id="CHEBI:145694"/>
    </reaction>
</comment>
<evidence type="ECO:0000256" key="1">
    <source>
        <dbReference type="ARBA" id="ARBA00001946"/>
    </source>
</evidence>
<gene>
    <name evidence="18" type="ORF">G0028_06915</name>
</gene>
<dbReference type="PANTHER" id="PTHR47707:SF1">
    <property type="entry name" value="NUDIX HYDROLASE FAMILY PROTEIN"/>
    <property type="match status" value="1"/>
</dbReference>
<dbReference type="Proteomes" id="UP000593966">
    <property type="component" value="Chromosome"/>
</dbReference>
<feature type="domain" description="Nudix hydrolase" evidence="17">
    <location>
        <begin position="1"/>
        <end position="128"/>
    </location>
</feature>
<keyword evidence="9" id="KW-0234">DNA repair</keyword>